<proteinExistence type="inferred from homology"/>
<dbReference type="InterPro" id="IPR026575">
    <property type="entry name" value="GpdQ/CpdA-like"/>
</dbReference>
<dbReference type="InterPro" id="IPR004843">
    <property type="entry name" value="Calcineurin-like_PHP"/>
</dbReference>
<keyword evidence="2 6" id="KW-0378">Hydrolase</keyword>
<dbReference type="Gene3D" id="3.60.21.10">
    <property type="match status" value="1"/>
</dbReference>
<dbReference type="AlphaFoldDB" id="A0A8K2A1U6"/>
<evidence type="ECO:0000259" key="5">
    <source>
        <dbReference type="Pfam" id="PF00149"/>
    </source>
</evidence>
<evidence type="ECO:0000313" key="6">
    <source>
        <dbReference type="EMBL" id="NCJ07967.1"/>
    </source>
</evidence>
<accession>A0A8K2A1U6</accession>
<dbReference type="NCBIfam" id="NF008359">
    <property type="entry name" value="PRK11148.1"/>
    <property type="match status" value="1"/>
</dbReference>
<dbReference type="PANTHER" id="PTHR42988">
    <property type="entry name" value="PHOSPHOHYDROLASE"/>
    <property type="match status" value="1"/>
</dbReference>
<evidence type="ECO:0000256" key="4">
    <source>
        <dbReference type="ARBA" id="ARBA00025742"/>
    </source>
</evidence>
<dbReference type="PANTHER" id="PTHR42988:SF2">
    <property type="entry name" value="CYCLIC NUCLEOTIDE PHOSPHODIESTERASE CBUA0032-RELATED"/>
    <property type="match status" value="1"/>
</dbReference>
<dbReference type="GO" id="GO:0046872">
    <property type="term" value="F:metal ion binding"/>
    <property type="evidence" value="ECO:0007669"/>
    <property type="project" value="UniProtKB-KW"/>
</dbReference>
<comment type="similarity">
    <text evidence="4">Belongs to the cyclic nucleotide phosphodiesterase class-III family.</text>
</comment>
<name>A0A8K2A1U6_9CYAN</name>
<comment type="caution">
    <text evidence="6">The sequence shown here is derived from an EMBL/GenBank/DDBJ whole genome shotgun (WGS) entry which is preliminary data.</text>
</comment>
<evidence type="ECO:0000256" key="1">
    <source>
        <dbReference type="ARBA" id="ARBA00022723"/>
    </source>
</evidence>
<sequence length="267" mass="29812">MMLSHTLPLQLVQLSDLHLFAQAESDLLGLRTLDSFEAILSDLGQQHPRPDLLLLTGDLSQDETPAAYARIGNLLRPLNTPTYWLPGNHDHLPTMQQALSTPPLYPDKSIHCGAWRLLLLNSSVPGQVHGHLSATSLAWLEQELQVAAPHPTLIALHHPPFLVNSTWLDKSGLQNSEALFAILDRYNHIKLVLFGHIHQEFHRQRQGVHYLSTPSTCIQFAPQSSGFALDEINPGYRCLTLNPDGSFATQVRRIQMQQQLNLAAQGY</sequence>
<dbReference type="Pfam" id="PF00149">
    <property type="entry name" value="Metallophos"/>
    <property type="match status" value="1"/>
</dbReference>
<organism evidence="6 7">
    <name type="scientific">Petrachloros mirabilis ULC683</name>
    <dbReference type="NCBI Taxonomy" id="2781853"/>
    <lineage>
        <taxon>Bacteria</taxon>
        <taxon>Bacillati</taxon>
        <taxon>Cyanobacteriota</taxon>
        <taxon>Cyanophyceae</taxon>
        <taxon>Synechococcales</taxon>
        <taxon>Petrachlorosaceae</taxon>
        <taxon>Petrachloros</taxon>
        <taxon>Petrachloros mirabilis</taxon>
    </lineage>
</organism>
<evidence type="ECO:0000256" key="3">
    <source>
        <dbReference type="ARBA" id="ARBA00023004"/>
    </source>
</evidence>
<evidence type="ECO:0000256" key="2">
    <source>
        <dbReference type="ARBA" id="ARBA00022801"/>
    </source>
</evidence>
<dbReference type="Proteomes" id="UP000607397">
    <property type="component" value="Unassembled WGS sequence"/>
</dbReference>
<dbReference type="GO" id="GO:0004115">
    <property type="term" value="F:3',5'-cyclic-AMP phosphodiesterase activity"/>
    <property type="evidence" value="ECO:0007669"/>
    <property type="project" value="UniProtKB-EC"/>
</dbReference>
<dbReference type="RefSeq" id="WP_161826445.1">
    <property type="nucleotide sequence ID" value="NZ_WVIC01000037.1"/>
</dbReference>
<dbReference type="InterPro" id="IPR050884">
    <property type="entry name" value="CNP_phosphodiesterase-III"/>
</dbReference>
<dbReference type="InterPro" id="IPR029052">
    <property type="entry name" value="Metallo-depent_PP-like"/>
</dbReference>
<dbReference type="CDD" id="cd07402">
    <property type="entry name" value="MPP_GpdQ"/>
    <property type="match status" value="1"/>
</dbReference>
<dbReference type="EMBL" id="WVIC01000037">
    <property type="protein sequence ID" value="NCJ07967.1"/>
    <property type="molecule type" value="Genomic_DNA"/>
</dbReference>
<dbReference type="SUPFAM" id="SSF56300">
    <property type="entry name" value="Metallo-dependent phosphatases"/>
    <property type="match status" value="1"/>
</dbReference>
<protein>
    <submittedName>
        <fullName evidence="6">3',5'-cyclic-AMP phosphodiesterase</fullName>
        <ecNumber evidence="6">3.1.4.53</ecNumber>
    </submittedName>
</protein>
<evidence type="ECO:0000313" key="7">
    <source>
        <dbReference type="Proteomes" id="UP000607397"/>
    </source>
</evidence>
<gene>
    <name evidence="6" type="primary">cpdA</name>
    <name evidence="6" type="ORF">GS597_15925</name>
</gene>
<keyword evidence="3" id="KW-0408">Iron</keyword>
<dbReference type="EC" id="3.1.4.53" evidence="6"/>
<feature type="domain" description="Calcineurin-like phosphoesterase" evidence="5">
    <location>
        <begin position="11"/>
        <end position="199"/>
    </location>
</feature>
<keyword evidence="1" id="KW-0479">Metal-binding</keyword>
<keyword evidence="7" id="KW-1185">Reference proteome</keyword>
<reference evidence="6" key="1">
    <citation type="submission" date="2019-12" db="EMBL/GenBank/DDBJ databases">
        <title>High-Quality draft genome sequences of three cyanobacteria isolated from the limestone walls of the Old Cathedral of Coimbra.</title>
        <authorList>
            <person name="Tiago I."/>
            <person name="Soares F."/>
            <person name="Portugal A."/>
        </authorList>
    </citation>
    <scope>NUCLEOTIDE SEQUENCE [LARGE SCALE GENOMIC DNA]</scope>
    <source>
        <strain evidence="6">C</strain>
    </source>
</reference>